<sequence length="432" mass="50107">MHIRKILSKVKRKLLRAEHQRFNETDAKIENLECLIAVIQKENLRVVDELRRNNIRYFSKKISVIYVFQQVSLWNSFKSVYEVMLADDCFDVKLLVSPFYHDEDIVDNVAATSFLDTNNIPYNKFCEKELDIIYSADVVFYQTPYDSTLPKNIYPSLVARSGARIAYIPYGLDSGGGNDNLRWQYDLDCHNLATWIFVRSELHKSCYNKYCSKGNDHVYVTGHPKFDQLDCRGVTRENILNRDIKTVLWTPHFSIEDGGWSTFHIFYEKIIELAEEFCFKLVIRPHPLFYTRINMMGGKVKDKFDFVLNKIKQLDNVTLSEPDDSYVELFHESDLLLADAGSFLLEYLPLGKPIIYLNNLLGPGLNDSVNFLDSLYVVSDGVELESCVTNLLNGNDSKLEIRFKRIHEELYLPTNGTGVEISRIIKSFYKLD</sequence>
<name>A0ABN8DXR8_9VIBR</name>
<reference evidence="1" key="1">
    <citation type="submission" date="2021-11" db="EMBL/GenBank/DDBJ databases">
        <authorList>
            <person name="Rodrigo-Torres L."/>
            <person name="Arahal R. D."/>
            <person name="Lucena T."/>
        </authorList>
    </citation>
    <scope>NUCLEOTIDE SEQUENCE</scope>
    <source>
        <strain evidence="1">CECT 7929</strain>
    </source>
</reference>
<comment type="caution">
    <text evidence="1">The sequence shown here is derived from an EMBL/GenBank/DDBJ whole genome shotgun (WGS) entry which is preliminary data.</text>
</comment>
<dbReference type="EMBL" id="CAKLDI010000001">
    <property type="protein sequence ID" value="CAH0534705.1"/>
    <property type="molecule type" value="Genomic_DNA"/>
</dbReference>
<dbReference type="RefSeq" id="WP_237467736.1">
    <property type="nucleotide sequence ID" value="NZ_CAKLDI010000001.1"/>
</dbReference>
<proteinExistence type="predicted"/>
<dbReference type="Gene3D" id="3.40.50.12580">
    <property type="match status" value="1"/>
</dbReference>
<dbReference type="Pfam" id="PF04464">
    <property type="entry name" value="Glyphos_transf"/>
    <property type="match status" value="1"/>
</dbReference>
<dbReference type="SUPFAM" id="SSF53756">
    <property type="entry name" value="UDP-Glycosyltransferase/glycogen phosphorylase"/>
    <property type="match status" value="1"/>
</dbReference>
<dbReference type="Proteomes" id="UP000838672">
    <property type="component" value="Unassembled WGS sequence"/>
</dbReference>
<dbReference type="InterPro" id="IPR043148">
    <property type="entry name" value="TagF_C"/>
</dbReference>
<protein>
    <recommendedName>
        <fullName evidence="3">CDP-glycerol:poly(Glycerophosphate) glycerophosphotransferase</fullName>
    </recommendedName>
</protein>
<evidence type="ECO:0000313" key="2">
    <source>
        <dbReference type="Proteomes" id="UP000838672"/>
    </source>
</evidence>
<evidence type="ECO:0008006" key="3">
    <source>
        <dbReference type="Google" id="ProtNLM"/>
    </source>
</evidence>
<gene>
    <name evidence="1" type="ORF">VST7929_02655</name>
</gene>
<dbReference type="InterPro" id="IPR007554">
    <property type="entry name" value="Glycerophosphate_synth"/>
</dbReference>
<evidence type="ECO:0000313" key="1">
    <source>
        <dbReference type="EMBL" id="CAH0534705.1"/>
    </source>
</evidence>
<keyword evidence="2" id="KW-1185">Reference proteome</keyword>
<organism evidence="1 2">
    <name type="scientific">Vibrio stylophorae</name>
    <dbReference type="NCBI Taxonomy" id="659351"/>
    <lineage>
        <taxon>Bacteria</taxon>
        <taxon>Pseudomonadati</taxon>
        <taxon>Pseudomonadota</taxon>
        <taxon>Gammaproteobacteria</taxon>
        <taxon>Vibrionales</taxon>
        <taxon>Vibrionaceae</taxon>
        <taxon>Vibrio</taxon>
    </lineage>
</organism>
<accession>A0ABN8DXR8</accession>